<dbReference type="SUPFAM" id="SSF55826">
    <property type="entry name" value="YbaK/ProRS associated domain"/>
    <property type="match status" value="1"/>
</dbReference>
<dbReference type="CDD" id="cd04333">
    <property type="entry name" value="ProX_deacylase"/>
    <property type="match status" value="1"/>
</dbReference>
<proteinExistence type="predicted"/>
<dbReference type="STRING" id="1827387.A4S15_12670"/>
<dbReference type="EMBL" id="LWDL01000022">
    <property type="protein sequence ID" value="OQW51097.1"/>
    <property type="molecule type" value="Genomic_DNA"/>
</dbReference>
<dbReference type="GO" id="GO:0002161">
    <property type="term" value="F:aminoacyl-tRNA deacylase activity"/>
    <property type="evidence" value="ECO:0007669"/>
    <property type="project" value="InterPro"/>
</dbReference>
<reference evidence="2 3" key="1">
    <citation type="journal article" date="2017" name="Water Res.">
        <title>Comammox in drinking water systems.</title>
        <authorList>
            <person name="Wang Y."/>
            <person name="Ma L."/>
            <person name="Mao Y."/>
            <person name="Jiang X."/>
            <person name="Xia Y."/>
            <person name="Yu K."/>
            <person name="Li B."/>
            <person name="Zhang T."/>
        </authorList>
    </citation>
    <scope>NUCLEOTIDE SEQUENCE [LARGE SCALE GENOMIC DNA]</scope>
    <source>
        <strain evidence="2">SG_bin8</strain>
    </source>
</reference>
<dbReference type="PANTHER" id="PTHR30411:SF1">
    <property type="entry name" value="CYTOPLASMIC PROTEIN"/>
    <property type="match status" value="1"/>
</dbReference>
<name>A0A1W9HUY6_9HYPH</name>
<protein>
    <submittedName>
        <fullName evidence="2">Prolyl-tRNA editing protein</fullName>
    </submittedName>
</protein>
<evidence type="ECO:0000259" key="1">
    <source>
        <dbReference type="Pfam" id="PF04073"/>
    </source>
</evidence>
<dbReference type="Proteomes" id="UP000192872">
    <property type="component" value="Unassembled WGS sequence"/>
</dbReference>
<dbReference type="Gene3D" id="3.90.960.10">
    <property type="entry name" value="YbaK/aminoacyl-tRNA synthetase-associated domain"/>
    <property type="match status" value="1"/>
</dbReference>
<dbReference type="Pfam" id="PF04073">
    <property type="entry name" value="tRNA_edit"/>
    <property type="match status" value="1"/>
</dbReference>
<evidence type="ECO:0000313" key="3">
    <source>
        <dbReference type="Proteomes" id="UP000192872"/>
    </source>
</evidence>
<sequence>MKAASHPSALKVQAMLGHDFEVMEFDKSTRTAEEAAAAIGCRLAEIAKSLVFRDQATGVAVIIIASGANRVDEAKVRRLIGSTIERAPPDFVRDVTGFAIGGVPPIGHAAGNSIFIDEDLMVLPFIWAAAGTPNAVFRLTPQELLEISGGHTADIKENPGG</sequence>
<dbReference type="InterPro" id="IPR036754">
    <property type="entry name" value="YbaK/aa-tRNA-synt-asso_dom_sf"/>
</dbReference>
<organism evidence="2 3">
    <name type="scientific">Candidatus Raskinella chloraquaticus</name>
    <dbReference type="NCBI Taxonomy" id="1951219"/>
    <lineage>
        <taxon>Bacteria</taxon>
        <taxon>Pseudomonadati</taxon>
        <taxon>Pseudomonadota</taxon>
        <taxon>Alphaproteobacteria</taxon>
        <taxon>Hyphomicrobiales</taxon>
        <taxon>Phreatobacteraceae</taxon>
        <taxon>Candidatus Raskinella</taxon>
    </lineage>
</organism>
<accession>A0A1W9HUY6</accession>
<dbReference type="InterPro" id="IPR007214">
    <property type="entry name" value="YbaK/aa-tRNA-synth-assoc-dom"/>
</dbReference>
<feature type="domain" description="YbaK/aminoacyl-tRNA synthetase-associated" evidence="1">
    <location>
        <begin position="27"/>
        <end position="146"/>
    </location>
</feature>
<dbReference type="PANTHER" id="PTHR30411">
    <property type="entry name" value="CYTOPLASMIC PROTEIN"/>
    <property type="match status" value="1"/>
</dbReference>
<comment type="caution">
    <text evidence="2">The sequence shown here is derived from an EMBL/GenBank/DDBJ whole genome shotgun (WGS) entry which is preliminary data.</text>
</comment>
<evidence type="ECO:0000313" key="2">
    <source>
        <dbReference type="EMBL" id="OQW51097.1"/>
    </source>
</evidence>
<gene>
    <name evidence="2" type="ORF">A4S15_12670</name>
</gene>
<dbReference type="AlphaFoldDB" id="A0A1W9HUY6"/>